<name>A0A5J4ULU8_9EUKA</name>
<organism evidence="1 2">
    <name type="scientific">Streblomastix strix</name>
    <dbReference type="NCBI Taxonomy" id="222440"/>
    <lineage>
        <taxon>Eukaryota</taxon>
        <taxon>Metamonada</taxon>
        <taxon>Preaxostyla</taxon>
        <taxon>Oxymonadida</taxon>
        <taxon>Streblomastigidae</taxon>
        <taxon>Streblomastix</taxon>
    </lineage>
</organism>
<sequence>MIENDTNIEYFDGGYFIRDKKQTKCSEDGKRGLKVVTQAQQNKLIMQAKVNKKQPTKMFESDSESDNSVDVIEEEQPKLVKQIKRKDNVLWNSVEKLYRINKDLVRLSDVPAIDIDPNEF</sequence>
<evidence type="ECO:0000313" key="2">
    <source>
        <dbReference type="Proteomes" id="UP000324800"/>
    </source>
</evidence>
<evidence type="ECO:0000313" key="1">
    <source>
        <dbReference type="EMBL" id="KAA6371263.1"/>
    </source>
</evidence>
<dbReference type="AlphaFoldDB" id="A0A5J4ULU8"/>
<dbReference type="EMBL" id="SNRW01014634">
    <property type="protein sequence ID" value="KAA6371263.1"/>
    <property type="molecule type" value="Genomic_DNA"/>
</dbReference>
<gene>
    <name evidence="1" type="ORF">EZS28_033209</name>
</gene>
<proteinExistence type="predicted"/>
<comment type="caution">
    <text evidence="1">The sequence shown here is derived from an EMBL/GenBank/DDBJ whole genome shotgun (WGS) entry which is preliminary data.</text>
</comment>
<accession>A0A5J4ULU8</accession>
<reference evidence="1 2" key="1">
    <citation type="submission" date="2019-03" db="EMBL/GenBank/DDBJ databases">
        <title>Single cell metagenomics reveals metabolic interactions within the superorganism composed of flagellate Streblomastix strix and complex community of Bacteroidetes bacteria on its surface.</title>
        <authorList>
            <person name="Treitli S.C."/>
            <person name="Kolisko M."/>
            <person name="Husnik F."/>
            <person name="Keeling P."/>
            <person name="Hampl V."/>
        </authorList>
    </citation>
    <scope>NUCLEOTIDE SEQUENCE [LARGE SCALE GENOMIC DNA]</scope>
    <source>
        <strain evidence="1">ST1C</strain>
    </source>
</reference>
<protein>
    <submittedName>
        <fullName evidence="1">Uncharacterized protein</fullName>
    </submittedName>
</protein>
<dbReference type="Proteomes" id="UP000324800">
    <property type="component" value="Unassembled WGS sequence"/>
</dbReference>